<organism evidence="1 2">
    <name type="scientific">Cladophialophora chaetospira</name>
    <dbReference type="NCBI Taxonomy" id="386627"/>
    <lineage>
        <taxon>Eukaryota</taxon>
        <taxon>Fungi</taxon>
        <taxon>Dikarya</taxon>
        <taxon>Ascomycota</taxon>
        <taxon>Pezizomycotina</taxon>
        <taxon>Eurotiomycetes</taxon>
        <taxon>Chaetothyriomycetidae</taxon>
        <taxon>Chaetothyriales</taxon>
        <taxon>Herpotrichiellaceae</taxon>
        <taxon>Cladophialophora</taxon>
    </lineage>
</organism>
<dbReference type="AlphaFoldDB" id="A0AA38XMU6"/>
<dbReference type="EMBL" id="JAPDRK010000001">
    <property type="protein sequence ID" value="KAJ9616423.1"/>
    <property type="molecule type" value="Genomic_DNA"/>
</dbReference>
<keyword evidence="2" id="KW-1185">Reference proteome</keyword>
<evidence type="ECO:0000313" key="1">
    <source>
        <dbReference type="EMBL" id="KAJ9616423.1"/>
    </source>
</evidence>
<dbReference type="Proteomes" id="UP001172673">
    <property type="component" value="Unassembled WGS sequence"/>
</dbReference>
<protein>
    <submittedName>
        <fullName evidence="1">Uncharacterized protein</fullName>
    </submittedName>
</protein>
<evidence type="ECO:0000313" key="2">
    <source>
        <dbReference type="Proteomes" id="UP001172673"/>
    </source>
</evidence>
<accession>A0AA38XMU6</accession>
<comment type="caution">
    <text evidence="1">The sequence shown here is derived from an EMBL/GenBank/DDBJ whole genome shotgun (WGS) entry which is preliminary data.</text>
</comment>
<reference evidence="1" key="1">
    <citation type="submission" date="2022-10" db="EMBL/GenBank/DDBJ databases">
        <title>Culturing micro-colonial fungi from biological soil crusts in the Mojave desert and describing Neophaeococcomyces mojavensis, and introducing the new genera and species Taxawa tesnikishii.</title>
        <authorList>
            <person name="Kurbessoian T."/>
            <person name="Stajich J.E."/>
        </authorList>
    </citation>
    <scope>NUCLEOTIDE SEQUENCE</scope>
    <source>
        <strain evidence="1">TK_41</strain>
    </source>
</reference>
<proteinExistence type="predicted"/>
<sequence length="333" mass="38135">MSDSSCAATELRQQTQPQPLQQKGFLDLPVEVRLNIYQWVAEAPAPKNPLGKRNNIEGRYALLLVSKLISKEWSEIFYTTVTFRFGKHGGPFAVNEGKPFCQGSEGFGEQISKISPSIPQRVQVLEFVLQKEECLSYEMVTKNALVEDFGKIATIVRQYRDDLKSLQEVIFSHSTDVSAARLAGTPTIVRRGVEIEWAWNWLWEDAVSKHNILQSGRNWHLLLQQFQVKNGFVHMRGWAHFRRIRLENVSGGNKGSWKAEEIQWVLHKHPSSLRKPLGNWVTLPADARNAHGTVKGTKLADFFSSWEEELREAQSKKRPRQRFILFPPMNVSV</sequence>
<name>A0AA38XMU6_9EURO</name>
<gene>
    <name evidence="1" type="ORF">H2200_000141</name>
</gene>